<evidence type="ECO:0000313" key="1">
    <source>
        <dbReference type="EMBL" id="EAS85416.1"/>
    </source>
</evidence>
<reference evidence="1 2" key="1">
    <citation type="submission" date="2006-04" db="EMBL/GenBank/DDBJ databases">
        <authorList>
            <person name="Giovannoni S.J."/>
            <person name="Cho J.-C."/>
            <person name="Ferriera S."/>
            <person name="Johnson J."/>
            <person name="Kravitz S."/>
            <person name="Halpern A."/>
            <person name="Remington K."/>
            <person name="Beeson K."/>
            <person name="Tran B."/>
            <person name="Rogers Y.-H."/>
            <person name="Friedman R."/>
            <person name="Venter J.C."/>
        </authorList>
    </citation>
    <scope>NUCLEOTIDE SEQUENCE [LARGE SCALE GENOMIC DNA]</scope>
    <source>
        <strain evidence="1 2">HTCC1002</strain>
    </source>
</reference>
<evidence type="ECO:0000313" key="2">
    <source>
        <dbReference type="Proteomes" id="UP000005306"/>
    </source>
</evidence>
<accession>Q1V012</accession>
<dbReference type="EMBL" id="AAPV01000001">
    <property type="protein sequence ID" value="EAS85416.1"/>
    <property type="molecule type" value="Genomic_DNA"/>
</dbReference>
<dbReference type="Proteomes" id="UP000005306">
    <property type="component" value="Unassembled WGS sequence"/>
</dbReference>
<protein>
    <submittedName>
        <fullName evidence="1">Uncharacterized protein</fullName>
    </submittedName>
</protein>
<gene>
    <name evidence="1" type="ORF">PU1002_06826</name>
</gene>
<sequence length="103" mass="11303">MILNKIIAGLFLLFFLNGCVQSAALLGPAYTLASSGNIYQAGLSYGSNQAVKEITGKSPTENIKSFVEDKKLKVEEEESQEEFFALVKSRIEKTSKIIQLANQ</sequence>
<dbReference type="AlphaFoldDB" id="Q1V012"/>
<comment type="caution">
    <text evidence="1">The sequence shown here is derived from an EMBL/GenBank/DDBJ whole genome shotgun (WGS) entry which is preliminary data.</text>
</comment>
<dbReference type="RefSeq" id="WP_006998003.1">
    <property type="nucleotide sequence ID" value="NZ_CH724130.1"/>
</dbReference>
<organism evidence="1 2">
    <name type="scientific">Pelagibacter ubique (strain HTCC1002)</name>
    <dbReference type="NCBI Taxonomy" id="314261"/>
    <lineage>
        <taxon>Bacteria</taxon>
        <taxon>Pseudomonadati</taxon>
        <taxon>Pseudomonadota</taxon>
        <taxon>Alphaproteobacteria</taxon>
        <taxon>Candidatus Pelagibacterales</taxon>
        <taxon>Candidatus Pelagibacteraceae</taxon>
        <taxon>Candidatus Pelagibacter</taxon>
    </lineage>
</organism>
<dbReference type="HOGENOM" id="CLU_2261088_0_0_5"/>
<name>Q1V012_PELU1</name>
<proteinExistence type="predicted"/>